<dbReference type="Pfam" id="PF18931">
    <property type="entry name" value="DUF5680"/>
    <property type="match status" value="1"/>
</dbReference>
<comment type="caution">
    <text evidence="2">The sequence shown here is derived from an EMBL/GenBank/DDBJ whole genome shotgun (WGS) entry which is preliminary data.</text>
</comment>
<reference evidence="2" key="1">
    <citation type="submission" date="2022-05" db="EMBL/GenBank/DDBJ databases">
        <title>Draft genome sequence of Clostridium tertium strain CP3 isolated from Peru.</title>
        <authorList>
            <person name="Hurtado R."/>
            <person name="Lima L."/>
            <person name="Sousa T."/>
            <person name="Jaiswal A.K."/>
            <person name="Tiwari S."/>
            <person name="Maturrano L."/>
            <person name="Brenig B."/>
            <person name="Azevedo V."/>
        </authorList>
    </citation>
    <scope>NUCLEOTIDE SEQUENCE</scope>
    <source>
        <strain evidence="2">CP3</strain>
    </source>
</reference>
<protein>
    <submittedName>
        <fullName evidence="2">DUF5680 domain-containing protein</fullName>
    </submittedName>
</protein>
<dbReference type="InterPro" id="IPR043735">
    <property type="entry name" value="DUF5680"/>
</dbReference>
<gene>
    <name evidence="2" type="ORF">NE398_01825</name>
</gene>
<proteinExistence type="predicted"/>
<feature type="domain" description="DUF5680" evidence="1">
    <location>
        <begin position="2"/>
        <end position="38"/>
    </location>
</feature>
<dbReference type="Proteomes" id="UP001141183">
    <property type="component" value="Unassembled WGS sequence"/>
</dbReference>
<evidence type="ECO:0000313" key="2">
    <source>
        <dbReference type="EMBL" id="MDC4238907.1"/>
    </source>
</evidence>
<name>A0A9X3XKX7_9CLOT</name>
<keyword evidence="3" id="KW-1185">Reference proteome</keyword>
<dbReference type="EMBL" id="JAMRYU010000001">
    <property type="protein sequence ID" value="MDC4238907.1"/>
    <property type="molecule type" value="Genomic_DNA"/>
</dbReference>
<accession>A0A9X3XKX7</accession>
<dbReference type="AlphaFoldDB" id="A0A9X3XKX7"/>
<evidence type="ECO:0000313" key="3">
    <source>
        <dbReference type="Proteomes" id="UP001141183"/>
    </source>
</evidence>
<sequence length="38" mass="4592">MFLKEVLSKVTKEYPYRGPMVYQNEDYKYHCIVEGGFE</sequence>
<evidence type="ECO:0000259" key="1">
    <source>
        <dbReference type="Pfam" id="PF18931"/>
    </source>
</evidence>
<organism evidence="2 3">
    <name type="scientific">Clostridium tertium</name>
    <dbReference type="NCBI Taxonomy" id="1559"/>
    <lineage>
        <taxon>Bacteria</taxon>
        <taxon>Bacillati</taxon>
        <taxon>Bacillota</taxon>
        <taxon>Clostridia</taxon>
        <taxon>Eubacteriales</taxon>
        <taxon>Clostridiaceae</taxon>
        <taxon>Clostridium</taxon>
    </lineage>
</organism>
<dbReference type="RefSeq" id="WP_271846708.1">
    <property type="nucleotide sequence ID" value="NZ_JAKLPG010000008.1"/>
</dbReference>